<dbReference type="Proteomes" id="UP000554482">
    <property type="component" value="Unassembled WGS sequence"/>
</dbReference>
<feature type="region of interest" description="VHIID" evidence="3">
    <location>
        <begin position="301"/>
        <end position="366"/>
    </location>
</feature>
<feature type="region of interest" description="Leucine repeat I (LRI)" evidence="3">
    <location>
        <begin position="222"/>
        <end position="282"/>
    </location>
</feature>
<organism evidence="5 6">
    <name type="scientific">Thalictrum thalictroides</name>
    <name type="common">Rue-anemone</name>
    <name type="synonym">Anemone thalictroides</name>
    <dbReference type="NCBI Taxonomy" id="46969"/>
    <lineage>
        <taxon>Eukaryota</taxon>
        <taxon>Viridiplantae</taxon>
        <taxon>Streptophyta</taxon>
        <taxon>Embryophyta</taxon>
        <taxon>Tracheophyta</taxon>
        <taxon>Spermatophyta</taxon>
        <taxon>Magnoliopsida</taxon>
        <taxon>Ranunculales</taxon>
        <taxon>Ranunculaceae</taxon>
        <taxon>Thalictroideae</taxon>
        <taxon>Thalictrum</taxon>
    </lineage>
</organism>
<dbReference type="PANTHER" id="PTHR31636">
    <property type="entry name" value="OSJNBA0084A10.13 PROTEIN-RELATED"/>
    <property type="match status" value="1"/>
</dbReference>
<evidence type="ECO:0000256" key="1">
    <source>
        <dbReference type="ARBA" id="ARBA00023015"/>
    </source>
</evidence>
<reference evidence="5 6" key="1">
    <citation type="submission" date="2020-06" db="EMBL/GenBank/DDBJ databases">
        <title>Transcriptomic and genomic resources for Thalictrum thalictroides and T. hernandezii: Facilitating candidate gene discovery in an emerging model plant lineage.</title>
        <authorList>
            <person name="Arias T."/>
            <person name="Riano-Pachon D.M."/>
            <person name="Di Stilio V.S."/>
        </authorList>
    </citation>
    <scope>NUCLEOTIDE SEQUENCE [LARGE SCALE GENOMIC DNA]</scope>
    <source>
        <strain evidence="6">cv. WT478/WT964</strain>
        <tissue evidence="5">Leaves</tissue>
    </source>
</reference>
<feature type="region of interest" description="SAW" evidence="3">
    <location>
        <begin position="520"/>
        <end position="594"/>
    </location>
</feature>
<dbReference type="Pfam" id="PF03514">
    <property type="entry name" value="GRAS"/>
    <property type="match status" value="1"/>
</dbReference>
<feature type="region of interest" description="Disordered" evidence="4">
    <location>
        <begin position="96"/>
        <end position="128"/>
    </location>
</feature>
<dbReference type="EMBL" id="JABWDY010007169">
    <property type="protein sequence ID" value="KAF5203167.1"/>
    <property type="molecule type" value="Genomic_DNA"/>
</dbReference>
<comment type="similarity">
    <text evidence="3">Belongs to the GRAS family.</text>
</comment>
<keyword evidence="6" id="KW-1185">Reference proteome</keyword>
<dbReference type="InterPro" id="IPR005202">
    <property type="entry name" value="TF_GRAS"/>
</dbReference>
<protein>
    <submittedName>
        <fullName evidence="5">Scarecrow-like transcription factor pat1</fullName>
    </submittedName>
</protein>
<feature type="short sequence motif" description="VHIID" evidence="3">
    <location>
        <begin position="332"/>
        <end position="336"/>
    </location>
</feature>
<evidence type="ECO:0000256" key="3">
    <source>
        <dbReference type="PROSITE-ProRule" id="PRU01191"/>
    </source>
</evidence>
<dbReference type="OrthoDB" id="593669at2759"/>
<evidence type="ECO:0000256" key="2">
    <source>
        <dbReference type="ARBA" id="ARBA00023163"/>
    </source>
</evidence>
<proteinExistence type="inferred from homology"/>
<dbReference type="AlphaFoldDB" id="A0A7J6X257"/>
<comment type="caution">
    <text evidence="5">The sequence shown here is derived from an EMBL/GenBank/DDBJ whole genome shotgun (WGS) entry which is preliminary data.</text>
</comment>
<keyword evidence="2" id="KW-0804">Transcription</keyword>
<comment type="caution">
    <text evidence="3">Lacks conserved residue(s) required for the propagation of feature annotation.</text>
</comment>
<feature type="region of interest" description="Leucine repeat II (LRII)" evidence="3">
    <location>
        <begin position="382"/>
        <end position="414"/>
    </location>
</feature>
<evidence type="ECO:0000313" key="5">
    <source>
        <dbReference type="EMBL" id="KAF5203167.1"/>
    </source>
</evidence>
<accession>A0A7J6X257</accession>
<gene>
    <name evidence="5" type="ORF">FRX31_007244</name>
</gene>
<name>A0A7J6X257_THATH</name>
<evidence type="ECO:0000313" key="6">
    <source>
        <dbReference type="Proteomes" id="UP000554482"/>
    </source>
</evidence>
<evidence type="ECO:0000256" key="4">
    <source>
        <dbReference type="SAM" id="MobiDB-lite"/>
    </source>
</evidence>
<dbReference type="PROSITE" id="PS50985">
    <property type="entry name" value="GRAS"/>
    <property type="match status" value="1"/>
</dbReference>
<keyword evidence="1" id="KW-0805">Transcription regulation</keyword>
<sequence>MSSQIESEIGFTRKEYQYYPGYTVDGFTQSLDYSSVHPFHHESSGASHSLNYQETPEVDLYRYQQNNQTLDHHLSSDDSSQGTNFSVRTSCQQYTLESSSGTGGHSVYNSPSSQSFSPNGSPVSHQEYQSCTPVLGQEFQSYPPVQHHSPHNTYGSPLSVSCITDNENDNDLLLKIKELESAILVPDSDNMGSFDSIFQAGATRGSGEQDKWRQMTESICRGDLKQVLVYCAESISDGDLTMAHTLIAELRKMVSVTGEPIQRVGAYLLEGLVARLASSGSSIYKSLKCSEPTSSELLSYMSLLYEICPFFKFGYMSANGAIAEAVKDERRIHIIDFQIAQGSQWLSLIQALGARPGGAPYIRITGIDDSQSAYARGGGLNIVGQRLSKHAESCNVPFEFNAAAMSGCAVELGNLAIRRGEAIAVNFPYMLHHMPDESVSTENHRDRLLRLVKSLAPKVVTLVEQECNTNTAPFFQRFIETLSYYTSMFESIDVTLPRERKERINVEQQCLARDIVNIIACEGPERVERHELLGKWRVRFKMAGFTPYPLSSVVNSTIKDLLKKYCEYYRLEERNGALYLGWKNKALVSSSAWI</sequence>
<feature type="compositionally biased region" description="Low complexity" evidence="4">
    <location>
        <begin position="106"/>
        <end position="124"/>
    </location>
</feature>